<proteinExistence type="inferred from homology"/>
<evidence type="ECO:0000313" key="10">
    <source>
        <dbReference type="Proteomes" id="UP001148125"/>
    </source>
</evidence>
<dbReference type="EMBL" id="JAOTPO010000010">
    <property type="protein sequence ID" value="MDE5414680.1"/>
    <property type="molecule type" value="Genomic_DNA"/>
</dbReference>
<organism evidence="9 10">
    <name type="scientific">Alkalihalobacterium chitinilyticum</name>
    <dbReference type="NCBI Taxonomy" id="2980103"/>
    <lineage>
        <taxon>Bacteria</taxon>
        <taxon>Bacillati</taxon>
        <taxon>Bacillota</taxon>
        <taxon>Bacilli</taxon>
        <taxon>Bacillales</taxon>
        <taxon>Bacillaceae</taxon>
        <taxon>Alkalihalobacterium</taxon>
    </lineage>
</organism>
<evidence type="ECO:0000256" key="4">
    <source>
        <dbReference type="ARBA" id="ARBA00022827"/>
    </source>
</evidence>
<keyword evidence="6" id="KW-0676">Redox-active center</keyword>
<protein>
    <submittedName>
        <fullName evidence="9">FAD-dependent oxidoreductase</fullName>
    </submittedName>
</protein>
<dbReference type="PANTHER" id="PTHR43429:SF1">
    <property type="entry name" value="NAD(P)H SULFUR OXIDOREDUCTASE (COA-DEPENDENT)"/>
    <property type="match status" value="1"/>
</dbReference>
<keyword evidence="4" id="KW-0274">FAD</keyword>
<dbReference type="InterPro" id="IPR016156">
    <property type="entry name" value="FAD/NAD-linked_Rdtase_dimer_sf"/>
</dbReference>
<keyword evidence="10" id="KW-1185">Reference proteome</keyword>
<evidence type="ECO:0000259" key="7">
    <source>
        <dbReference type="Pfam" id="PF02852"/>
    </source>
</evidence>
<evidence type="ECO:0000259" key="8">
    <source>
        <dbReference type="Pfam" id="PF07992"/>
    </source>
</evidence>
<feature type="domain" description="Pyridine nucleotide-disulphide oxidoreductase dimerisation" evidence="7">
    <location>
        <begin position="330"/>
        <end position="430"/>
    </location>
</feature>
<dbReference type="Pfam" id="PF02852">
    <property type="entry name" value="Pyr_redox_dim"/>
    <property type="match status" value="1"/>
</dbReference>
<evidence type="ECO:0000256" key="2">
    <source>
        <dbReference type="ARBA" id="ARBA00009130"/>
    </source>
</evidence>
<keyword evidence="3" id="KW-0285">Flavoprotein</keyword>
<comment type="cofactor">
    <cofactor evidence="1">
        <name>FAD</name>
        <dbReference type="ChEBI" id="CHEBI:57692"/>
    </cofactor>
</comment>
<dbReference type="PRINTS" id="PR00411">
    <property type="entry name" value="PNDRDTASEI"/>
</dbReference>
<keyword evidence="5" id="KW-0560">Oxidoreductase</keyword>
<feature type="domain" description="FAD/NAD(P)-binding" evidence="8">
    <location>
        <begin position="1"/>
        <end position="307"/>
    </location>
</feature>
<accession>A0ABT5VGU0</accession>
<reference evidence="9" key="1">
    <citation type="submission" date="2024-05" db="EMBL/GenBank/DDBJ databases">
        <title>Alkalihalobacillus sp. strain MEB203 novel alkaliphilic bacterium from Lonar Lake, India.</title>
        <authorList>
            <person name="Joshi A."/>
            <person name="Thite S."/>
            <person name="Mengade P."/>
        </authorList>
    </citation>
    <scope>NUCLEOTIDE SEQUENCE</scope>
    <source>
        <strain evidence="9">MEB 203</strain>
    </source>
</reference>
<evidence type="ECO:0000256" key="1">
    <source>
        <dbReference type="ARBA" id="ARBA00001974"/>
    </source>
</evidence>
<evidence type="ECO:0000256" key="3">
    <source>
        <dbReference type="ARBA" id="ARBA00022630"/>
    </source>
</evidence>
<evidence type="ECO:0000256" key="6">
    <source>
        <dbReference type="ARBA" id="ARBA00023284"/>
    </source>
</evidence>
<sequence>MKYVIIGGDAAGMSAAMQIVRNEENPTIITLERGGYYSYAQCGLPYVVGGHIPTTEKLVARDVETFREKYKIDARTYHEVNQIDPNKKTVSGTNLKNNERFTIEYDKLLIATGADPVLPNWEGRDLKGIHTIKTIPDIKDLQENLGRQVKKATIIGGGYIGLEMAENLVDIGLEVAIIEQQNQLATIFDKDMANLIHDEAEKHGVHLYLNESVKSFEGANGMVQKINTDKQQLDTDLVIVAVGARPNTSFLKDTGLHFFVNGAIMVDAYMKTNLEDVWAAGDCATQFHRVKQKNDHIPLGTHANKQGRVAGLNMAGIHRLFKGVTGTSILKFFDLTLARTGLNETEAQQLGLEYEIISGEALHIAGYYPDPKQLQLKMIYDKATNRLLGAQVIGEAGVDKRIDVLSVALYHEMTVTELEDLDLAYAPPYNGVWDPIQQLARRQR</sequence>
<name>A0ABT5VGU0_9BACI</name>
<dbReference type="Proteomes" id="UP001148125">
    <property type="component" value="Unassembled WGS sequence"/>
</dbReference>
<comment type="similarity">
    <text evidence="2">Belongs to the class-III pyridine nucleotide-disulfide oxidoreductase family.</text>
</comment>
<dbReference type="InterPro" id="IPR004099">
    <property type="entry name" value="Pyr_nucl-diS_OxRdtase_dimer"/>
</dbReference>
<dbReference type="SUPFAM" id="SSF55424">
    <property type="entry name" value="FAD/NAD-linked reductases, dimerisation (C-terminal) domain"/>
    <property type="match status" value="1"/>
</dbReference>
<dbReference type="SUPFAM" id="SSF51905">
    <property type="entry name" value="FAD/NAD(P)-binding domain"/>
    <property type="match status" value="1"/>
</dbReference>
<dbReference type="Gene3D" id="3.50.50.60">
    <property type="entry name" value="FAD/NAD(P)-binding domain"/>
    <property type="match status" value="2"/>
</dbReference>
<gene>
    <name evidence="9" type="ORF">N7Z68_14975</name>
</gene>
<dbReference type="InterPro" id="IPR050260">
    <property type="entry name" value="FAD-bd_OxRdtase"/>
</dbReference>
<evidence type="ECO:0000256" key="5">
    <source>
        <dbReference type="ARBA" id="ARBA00023002"/>
    </source>
</evidence>
<dbReference type="PANTHER" id="PTHR43429">
    <property type="entry name" value="PYRIDINE NUCLEOTIDE-DISULFIDE OXIDOREDUCTASE DOMAIN-CONTAINING"/>
    <property type="match status" value="1"/>
</dbReference>
<dbReference type="PRINTS" id="PR00368">
    <property type="entry name" value="FADPNR"/>
</dbReference>
<dbReference type="RefSeq" id="WP_275119294.1">
    <property type="nucleotide sequence ID" value="NZ_JAOTPO010000010.1"/>
</dbReference>
<evidence type="ECO:0000313" key="9">
    <source>
        <dbReference type="EMBL" id="MDE5414680.1"/>
    </source>
</evidence>
<comment type="caution">
    <text evidence="9">The sequence shown here is derived from an EMBL/GenBank/DDBJ whole genome shotgun (WGS) entry which is preliminary data.</text>
</comment>
<dbReference type="InterPro" id="IPR023753">
    <property type="entry name" value="FAD/NAD-binding_dom"/>
</dbReference>
<dbReference type="InterPro" id="IPR036188">
    <property type="entry name" value="FAD/NAD-bd_sf"/>
</dbReference>
<dbReference type="Pfam" id="PF07992">
    <property type="entry name" value="Pyr_redox_2"/>
    <property type="match status" value="1"/>
</dbReference>